<evidence type="ECO:0008006" key="3">
    <source>
        <dbReference type="Google" id="ProtNLM"/>
    </source>
</evidence>
<dbReference type="Proteomes" id="UP001148786">
    <property type="component" value="Unassembled WGS sequence"/>
</dbReference>
<organism evidence="1 2">
    <name type="scientific">Agrocybe chaxingu</name>
    <dbReference type="NCBI Taxonomy" id="84603"/>
    <lineage>
        <taxon>Eukaryota</taxon>
        <taxon>Fungi</taxon>
        <taxon>Dikarya</taxon>
        <taxon>Basidiomycota</taxon>
        <taxon>Agaricomycotina</taxon>
        <taxon>Agaricomycetes</taxon>
        <taxon>Agaricomycetidae</taxon>
        <taxon>Agaricales</taxon>
        <taxon>Agaricineae</taxon>
        <taxon>Strophariaceae</taxon>
        <taxon>Agrocybe</taxon>
    </lineage>
</organism>
<comment type="caution">
    <text evidence="1">The sequence shown here is derived from an EMBL/GenBank/DDBJ whole genome shotgun (WGS) entry which is preliminary data.</text>
</comment>
<keyword evidence="2" id="KW-1185">Reference proteome</keyword>
<dbReference type="PANTHER" id="PTHR46579:SF1">
    <property type="entry name" value="F5_8 TYPE C DOMAIN-CONTAINING PROTEIN"/>
    <property type="match status" value="1"/>
</dbReference>
<dbReference type="AlphaFoldDB" id="A0A9W8JT67"/>
<accession>A0A9W8JT67</accession>
<protein>
    <recommendedName>
        <fullName evidence="3">Transposase-associated domain-containing protein</fullName>
    </recommendedName>
</protein>
<dbReference type="PANTHER" id="PTHR46579">
    <property type="entry name" value="F5/8 TYPE C DOMAIN-CONTAINING PROTEIN-RELATED"/>
    <property type="match status" value="1"/>
</dbReference>
<name>A0A9W8JT67_9AGAR</name>
<sequence length="304" mass="35142">MGRLICVGVIPGPKGPKRLDTFVSPFEDECVSLAYGIKTFDCTTRDYFPLRGYQLFFLADIVAMEKGLNIKGHNAKCPCRSCRIRAVNDPNSKNKTYYVPLFHPSGQTAWDPKNLPLRSHGDWCRATRAIENASTKKDKEAIAQKTGIKGMPAFSRVGSLNYARGMPWDFMHLLFENVVKNLFNMWMGSFKNLTSENEDFIIPADIWKKIGKETVNAVKYIPSQFVRSVKNLVDDQTTMNAEAWSFWFMYMAPILLKNRLVEKYYRHACDLVTIMKMCTQFSITREEVDELEEHIIQWVQRYEK</sequence>
<proteinExistence type="predicted"/>
<dbReference type="OrthoDB" id="2404451at2759"/>
<reference evidence="1" key="1">
    <citation type="submission" date="2022-07" db="EMBL/GenBank/DDBJ databases">
        <title>Genome Sequence of Agrocybe chaxingu.</title>
        <authorList>
            <person name="Buettner E."/>
        </authorList>
    </citation>
    <scope>NUCLEOTIDE SEQUENCE</scope>
    <source>
        <strain evidence="1">MP-N11</strain>
    </source>
</reference>
<dbReference type="EMBL" id="JANKHO010001520">
    <property type="protein sequence ID" value="KAJ3500927.1"/>
    <property type="molecule type" value="Genomic_DNA"/>
</dbReference>
<evidence type="ECO:0000313" key="2">
    <source>
        <dbReference type="Proteomes" id="UP001148786"/>
    </source>
</evidence>
<gene>
    <name evidence="1" type="ORF">NLJ89_g9571</name>
</gene>
<evidence type="ECO:0000313" key="1">
    <source>
        <dbReference type="EMBL" id="KAJ3500927.1"/>
    </source>
</evidence>